<dbReference type="Proteomes" id="UP001055712">
    <property type="component" value="Unassembled WGS sequence"/>
</dbReference>
<dbReference type="InterPro" id="IPR001453">
    <property type="entry name" value="MoaB/Mog_dom"/>
</dbReference>
<dbReference type="InterPro" id="IPR050101">
    <property type="entry name" value="CinA"/>
</dbReference>
<sequence length="303" mass="32729">MLQSMSRLLGRQAAALSSGHQVRGMAWAGRSFAAAAPAPQPVEEMAAPAAALMIIGDEVLSGSISDSNTPFLAKLLHSRGVDLVRAEFVPDCKRDIVDTVLRLRERVGPDGFVFTSGGIGPTHDDITYASVAAAFGADLHMHQPTVDLMVQHYSKRDVELNEARLRMAMLPMDDGVEVLFTPNLWVPLVVIQNTYILPGIPRLFQTMVQAHAERFKGPAALTHVLYSNLGEGDIAVKLASAAALHPAVRIGSYLNTEWEPNAGKLPYRVKLQLESRNAAALQRAVEAVQQALPDTFTLPAHAS</sequence>
<organism evidence="2 3">
    <name type="scientific">Chlorella vulgaris</name>
    <name type="common">Green alga</name>
    <dbReference type="NCBI Taxonomy" id="3077"/>
    <lineage>
        <taxon>Eukaryota</taxon>
        <taxon>Viridiplantae</taxon>
        <taxon>Chlorophyta</taxon>
        <taxon>core chlorophytes</taxon>
        <taxon>Trebouxiophyceae</taxon>
        <taxon>Chlorellales</taxon>
        <taxon>Chlorellaceae</taxon>
        <taxon>Chlorella clade</taxon>
        <taxon>Chlorella</taxon>
    </lineage>
</organism>
<dbReference type="SUPFAM" id="SSF53218">
    <property type="entry name" value="Molybdenum cofactor biosynthesis proteins"/>
    <property type="match status" value="1"/>
</dbReference>
<protein>
    <recommendedName>
        <fullName evidence="1">MoaB/Mog domain-containing protein</fullName>
    </recommendedName>
</protein>
<dbReference type="InterPro" id="IPR036425">
    <property type="entry name" value="MoaB/Mog-like_dom_sf"/>
</dbReference>
<comment type="caution">
    <text evidence="2">The sequence shown here is derived from an EMBL/GenBank/DDBJ whole genome shotgun (WGS) entry which is preliminary data.</text>
</comment>
<evidence type="ECO:0000313" key="2">
    <source>
        <dbReference type="EMBL" id="KAI3435889.1"/>
    </source>
</evidence>
<accession>A0A9D4TVK1</accession>
<dbReference type="PANTHER" id="PTHR13939:SF0">
    <property type="entry name" value="NMN AMIDOHYDROLASE-LIKE PROTEIN YFAY"/>
    <property type="match status" value="1"/>
</dbReference>
<dbReference type="Pfam" id="PF24102">
    <property type="entry name" value="FLAD1_M"/>
    <property type="match status" value="1"/>
</dbReference>
<dbReference type="InterPro" id="IPR056596">
    <property type="entry name" value="FLAD1_M"/>
</dbReference>
<evidence type="ECO:0000313" key="3">
    <source>
        <dbReference type="Proteomes" id="UP001055712"/>
    </source>
</evidence>
<keyword evidence="3" id="KW-1185">Reference proteome</keyword>
<dbReference type="Gene3D" id="3.40.980.10">
    <property type="entry name" value="MoaB/Mog-like domain"/>
    <property type="match status" value="1"/>
</dbReference>
<proteinExistence type="predicted"/>
<dbReference type="CDD" id="cd00885">
    <property type="entry name" value="cinA"/>
    <property type="match status" value="1"/>
</dbReference>
<dbReference type="SMART" id="SM00852">
    <property type="entry name" value="MoCF_biosynth"/>
    <property type="match status" value="1"/>
</dbReference>
<dbReference type="PANTHER" id="PTHR13939">
    <property type="entry name" value="NICOTINAMIDE-NUCLEOTIDE AMIDOHYDROLASE PNCC"/>
    <property type="match status" value="1"/>
</dbReference>
<dbReference type="EMBL" id="SIDB01000002">
    <property type="protein sequence ID" value="KAI3435889.1"/>
    <property type="molecule type" value="Genomic_DNA"/>
</dbReference>
<reference evidence="2" key="2">
    <citation type="submission" date="2020-11" db="EMBL/GenBank/DDBJ databases">
        <authorList>
            <person name="Cecchin M."/>
            <person name="Marcolungo L."/>
            <person name="Rossato M."/>
            <person name="Girolomoni L."/>
            <person name="Cosentino E."/>
            <person name="Cuine S."/>
            <person name="Li-Beisson Y."/>
            <person name="Delledonne M."/>
            <person name="Ballottari M."/>
        </authorList>
    </citation>
    <scope>NUCLEOTIDE SEQUENCE</scope>
    <source>
        <strain evidence="2">211/11P</strain>
        <tissue evidence="2">Whole cell</tissue>
    </source>
</reference>
<reference evidence="2" key="1">
    <citation type="journal article" date="2019" name="Plant J.">
        <title>Chlorella vulgaris genome assembly and annotation reveals the molecular basis for metabolic acclimation to high light conditions.</title>
        <authorList>
            <person name="Cecchin M."/>
            <person name="Marcolungo L."/>
            <person name="Rossato M."/>
            <person name="Girolomoni L."/>
            <person name="Cosentino E."/>
            <person name="Cuine S."/>
            <person name="Li-Beisson Y."/>
            <person name="Delledonne M."/>
            <person name="Ballottari M."/>
        </authorList>
    </citation>
    <scope>NUCLEOTIDE SEQUENCE</scope>
    <source>
        <strain evidence="2">211/11P</strain>
    </source>
</reference>
<name>A0A9D4TVK1_CHLVU</name>
<dbReference type="OrthoDB" id="448496at2759"/>
<gene>
    <name evidence="2" type="ORF">D9Q98_001947</name>
</gene>
<dbReference type="AlphaFoldDB" id="A0A9D4TVK1"/>
<feature type="domain" description="MoaB/Mog" evidence="1">
    <location>
        <begin position="51"/>
        <end position="219"/>
    </location>
</feature>
<dbReference type="Pfam" id="PF00994">
    <property type="entry name" value="MoCF_biosynth"/>
    <property type="match status" value="1"/>
</dbReference>
<evidence type="ECO:0000259" key="1">
    <source>
        <dbReference type="SMART" id="SM00852"/>
    </source>
</evidence>